<dbReference type="InterPro" id="IPR042089">
    <property type="entry name" value="Peptidase_M13_dom_2"/>
</dbReference>
<dbReference type="OrthoDB" id="6493822at2759"/>
<organism evidence="2 3">
    <name type="scientific">Haemaphysalis longicornis</name>
    <name type="common">Bush tick</name>
    <dbReference type="NCBI Taxonomy" id="44386"/>
    <lineage>
        <taxon>Eukaryota</taxon>
        <taxon>Metazoa</taxon>
        <taxon>Ecdysozoa</taxon>
        <taxon>Arthropoda</taxon>
        <taxon>Chelicerata</taxon>
        <taxon>Arachnida</taxon>
        <taxon>Acari</taxon>
        <taxon>Parasitiformes</taxon>
        <taxon>Ixodida</taxon>
        <taxon>Ixodoidea</taxon>
        <taxon>Ixodidae</taxon>
        <taxon>Haemaphysalinae</taxon>
        <taxon>Haemaphysalis</taxon>
    </lineage>
</organism>
<dbReference type="Gene3D" id="1.10.1380.10">
    <property type="entry name" value="Neutral endopeptidase , domain2"/>
    <property type="match status" value="1"/>
</dbReference>
<dbReference type="InterPro" id="IPR018497">
    <property type="entry name" value="Peptidase_M13_C"/>
</dbReference>
<evidence type="ECO:0000313" key="3">
    <source>
        <dbReference type="Proteomes" id="UP000821853"/>
    </source>
</evidence>
<evidence type="ECO:0000313" key="2">
    <source>
        <dbReference type="EMBL" id="KAH9366796.1"/>
    </source>
</evidence>
<evidence type="ECO:0000259" key="1">
    <source>
        <dbReference type="Pfam" id="PF01431"/>
    </source>
</evidence>
<dbReference type="GO" id="GO:0016485">
    <property type="term" value="P:protein processing"/>
    <property type="evidence" value="ECO:0007669"/>
    <property type="project" value="TreeGrafter"/>
</dbReference>
<dbReference type="InterPro" id="IPR000718">
    <property type="entry name" value="Peptidase_M13"/>
</dbReference>
<dbReference type="GO" id="GO:0005886">
    <property type="term" value="C:plasma membrane"/>
    <property type="evidence" value="ECO:0007669"/>
    <property type="project" value="TreeGrafter"/>
</dbReference>
<dbReference type="PANTHER" id="PTHR11733:SF241">
    <property type="entry name" value="GH26575P-RELATED"/>
    <property type="match status" value="1"/>
</dbReference>
<protein>
    <recommendedName>
        <fullName evidence="1">Peptidase M13 C-terminal domain-containing protein</fullName>
    </recommendedName>
</protein>
<dbReference type="VEuPathDB" id="VectorBase:HLOH_060217"/>
<dbReference type="InterPro" id="IPR024079">
    <property type="entry name" value="MetalloPept_cat_dom_sf"/>
</dbReference>
<gene>
    <name evidence="2" type="ORF">HPB48_021594</name>
</gene>
<reference evidence="2 3" key="1">
    <citation type="journal article" date="2020" name="Cell">
        <title>Large-Scale Comparative Analyses of Tick Genomes Elucidate Their Genetic Diversity and Vector Capacities.</title>
        <authorList>
            <consortium name="Tick Genome and Microbiome Consortium (TIGMIC)"/>
            <person name="Jia N."/>
            <person name="Wang J."/>
            <person name="Shi W."/>
            <person name="Du L."/>
            <person name="Sun Y."/>
            <person name="Zhan W."/>
            <person name="Jiang J.F."/>
            <person name="Wang Q."/>
            <person name="Zhang B."/>
            <person name="Ji P."/>
            <person name="Bell-Sakyi L."/>
            <person name="Cui X.M."/>
            <person name="Yuan T.T."/>
            <person name="Jiang B.G."/>
            <person name="Yang W.F."/>
            <person name="Lam T.T."/>
            <person name="Chang Q.C."/>
            <person name="Ding S.J."/>
            <person name="Wang X.J."/>
            <person name="Zhu J.G."/>
            <person name="Ruan X.D."/>
            <person name="Zhao L."/>
            <person name="Wei J.T."/>
            <person name="Ye R.Z."/>
            <person name="Que T.C."/>
            <person name="Du C.H."/>
            <person name="Zhou Y.H."/>
            <person name="Cheng J.X."/>
            <person name="Dai P.F."/>
            <person name="Guo W.B."/>
            <person name="Han X.H."/>
            <person name="Huang E.J."/>
            <person name="Li L.F."/>
            <person name="Wei W."/>
            <person name="Gao Y.C."/>
            <person name="Liu J.Z."/>
            <person name="Shao H.Z."/>
            <person name="Wang X."/>
            <person name="Wang C.C."/>
            <person name="Yang T.C."/>
            <person name="Huo Q.B."/>
            <person name="Li W."/>
            <person name="Chen H.Y."/>
            <person name="Chen S.E."/>
            <person name="Zhou L.G."/>
            <person name="Ni X.B."/>
            <person name="Tian J.H."/>
            <person name="Sheng Y."/>
            <person name="Liu T."/>
            <person name="Pan Y.S."/>
            <person name="Xia L.Y."/>
            <person name="Li J."/>
            <person name="Zhao F."/>
            <person name="Cao W.C."/>
        </authorList>
    </citation>
    <scope>NUCLEOTIDE SEQUENCE [LARGE SCALE GENOMIC DNA]</scope>
    <source>
        <strain evidence="2">HaeL-2018</strain>
    </source>
</reference>
<keyword evidence="3" id="KW-1185">Reference proteome</keyword>
<comment type="caution">
    <text evidence="2">The sequence shown here is derived from an EMBL/GenBank/DDBJ whole genome shotgun (WGS) entry which is preliminary data.</text>
</comment>
<dbReference type="Gene3D" id="3.40.390.10">
    <property type="entry name" value="Collagenase (Catalytic Domain)"/>
    <property type="match status" value="1"/>
</dbReference>
<dbReference type="EMBL" id="JABSTR010000004">
    <property type="protein sequence ID" value="KAH9366796.1"/>
    <property type="molecule type" value="Genomic_DNA"/>
</dbReference>
<accession>A0A9J6FXM8</accession>
<sequence length="370" mass="40776">MLGSRSPHSGTEAALCRLTLLTQRLKVAACMSKRSFRGSACVVQNRPISSQVAGYALARLLSESLQLGDAIAATNRTWQALRNATQENFAKVKWMDASTAAGAVGHVAGLAQLIAMPEHLKTAPDLDQFHDYLPEFSQPFLQSWLSAAQRRSDKYKRLLDTDGTVHREDLELPLTGVNAFYLPFFHIMAILPGIMMPPFLSLQAPETVNYGAIGKILGHELTHSFDPSFSVDRTGGKINWYTKQSMEKFTERLECVKKQLGAATDYVHARNALSETFADTAGIEKAYLAFQTLAAPSGLLGYSPEQLFFIAGCFIFCAPKPYARADGAIYPPFALRCNLPASNAKQFAQAFQCPAETWFNPHNRCDFHAT</sequence>
<dbReference type="PANTHER" id="PTHR11733">
    <property type="entry name" value="ZINC METALLOPROTEASE FAMILY M13 NEPRILYSIN-RELATED"/>
    <property type="match status" value="1"/>
</dbReference>
<dbReference type="Pfam" id="PF01431">
    <property type="entry name" value="Peptidase_M13"/>
    <property type="match status" value="1"/>
</dbReference>
<dbReference type="PROSITE" id="PS51885">
    <property type="entry name" value="NEPRILYSIN"/>
    <property type="match status" value="1"/>
</dbReference>
<dbReference type="PRINTS" id="PR00786">
    <property type="entry name" value="NEPRILYSIN"/>
</dbReference>
<name>A0A9J6FXM8_HAELO</name>
<dbReference type="AlphaFoldDB" id="A0A9J6FXM8"/>
<dbReference type="Proteomes" id="UP000821853">
    <property type="component" value="Chromosome 2"/>
</dbReference>
<dbReference type="OMA" id="FATWWSA"/>
<dbReference type="SUPFAM" id="SSF55486">
    <property type="entry name" value="Metalloproteases ('zincins'), catalytic domain"/>
    <property type="match status" value="1"/>
</dbReference>
<proteinExistence type="predicted"/>
<dbReference type="GO" id="GO:0004222">
    <property type="term" value="F:metalloendopeptidase activity"/>
    <property type="evidence" value="ECO:0007669"/>
    <property type="project" value="InterPro"/>
</dbReference>
<feature type="domain" description="Peptidase M13 C-terminal" evidence="1">
    <location>
        <begin position="178"/>
        <end position="366"/>
    </location>
</feature>